<proteinExistence type="predicted"/>
<evidence type="ECO:0000313" key="1">
    <source>
        <dbReference type="EMBL" id="MTG98111.1"/>
    </source>
</evidence>
<dbReference type="OrthoDB" id="978531at2"/>
<reference evidence="1 2" key="1">
    <citation type="submission" date="2019-11" db="EMBL/GenBank/DDBJ databases">
        <title>Genome of Strain BIT-d1.</title>
        <authorList>
            <person name="Yang Y."/>
        </authorList>
    </citation>
    <scope>NUCLEOTIDE SEQUENCE [LARGE SCALE GENOMIC DNA]</scope>
    <source>
        <strain evidence="1 2">BIT-d1</strain>
    </source>
</reference>
<name>A0A6I3LND6_9FLAO</name>
<evidence type="ECO:0000313" key="2">
    <source>
        <dbReference type="Proteomes" id="UP000438760"/>
    </source>
</evidence>
<accession>A0A6I3LND6</accession>
<organism evidence="1 2">
    <name type="scientific">Myroides albus</name>
    <dbReference type="NCBI Taxonomy" id="2562892"/>
    <lineage>
        <taxon>Bacteria</taxon>
        <taxon>Pseudomonadati</taxon>
        <taxon>Bacteroidota</taxon>
        <taxon>Flavobacteriia</taxon>
        <taxon>Flavobacteriales</taxon>
        <taxon>Flavobacteriaceae</taxon>
        <taxon>Myroides</taxon>
    </lineage>
</organism>
<dbReference type="EMBL" id="WMJX01000014">
    <property type="protein sequence ID" value="MTG98111.1"/>
    <property type="molecule type" value="Genomic_DNA"/>
</dbReference>
<sequence length="252" mass="28288">MRKISLLLLGILLTTFQSCVMKEEIHVSKKGKVDYAFNINFSELLKVSPGASKSMGKDIDNAIDFFNGQELTIDQYLDIILAKEDNAAFKKDSLKAAHPDIFANLENLRMQFTVNDSIGDISFKIDSKDVTELNNALKGLEQIGKLTGKNDKAAKESLSVNSVISDKTYYEFKNNVFERKVKPSNKEGEKPTMEGMEQMFTYVMVVSFDKKIKSVSYDDAKISKDGKSFTKEIKMGDIIKDPSVLGYTVELK</sequence>
<evidence type="ECO:0008006" key="3">
    <source>
        <dbReference type="Google" id="ProtNLM"/>
    </source>
</evidence>
<gene>
    <name evidence="1" type="ORF">GJV76_08210</name>
</gene>
<dbReference type="AlphaFoldDB" id="A0A6I3LND6"/>
<protein>
    <recommendedName>
        <fullName evidence="3">Lipoprotein</fullName>
    </recommendedName>
</protein>
<keyword evidence="2" id="KW-1185">Reference proteome</keyword>
<dbReference type="PROSITE" id="PS51257">
    <property type="entry name" value="PROKAR_LIPOPROTEIN"/>
    <property type="match status" value="1"/>
</dbReference>
<dbReference type="Proteomes" id="UP000438760">
    <property type="component" value="Unassembled WGS sequence"/>
</dbReference>
<dbReference type="RefSeq" id="WP_155092145.1">
    <property type="nucleotide sequence ID" value="NZ_CP102754.1"/>
</dbReference>
<comment type="caution">
    <text evidence="1">The sequence shown here is derived from an EMBL/GenBank/DDBJ whole genome shotgun (WGS) entry which is preliminary data.</text>
</comment>